<organism evidence="10 11">
    <name type="scientific">Lacihabitans lacunae</name>
    <dbReference type="NCBI Taxonomy" id="1028214"/>
    <lineage>
        <taxon>Bacteria</taxon>
        <taxon>Pseudomonadati</taxon>
        <taxon>Bacteroidota</taxon>
        <taxon>Cytophagia</taxon>
        <taxon>Cytophagales</taxon>
        <taxon>Leadbetterellaceae</taxon>
        <taxon>Lacihabitans</taxon>
    </lineage>
</organism>
<evidence type="ECO:0000313" key="10">
    <source>
        <dbReference type="EMBL" id="MFC3809047.1"/>
    </source>
</evidence>
<dbReference type="SUPFAM" id="SSF52402">
    <property type="entry name" value="Adenine nucleotide alpha hydrolases-like"/>
    <property type="match status" value="1"/>
</dbReference>
<keyword evidence="6 8" id="KW-0067">ATP-binding</keyword>
<dbReference type="EC" id="6.3.4.19" evidence="8"/>
<comment type="domain">
    <text evidence="8">The N-terminal region contains the highly conserved SGGXDS motif, predicted to be a P-loop motif involved in ATP binding.</text>
</comment>
<dbReference type="SMART" id="SM00977">
    <property type="entry name" value="TilS_C"/>
    <property type="match status" value="1"/>
</dbReference>
<keyword evidence="5 8" id="KW-0547">Nucleotide-binding</keyword>
<keyword evidence="11" id="KW-1185">Reference proteome</keyword>
<dbReference type="GO" id="GO:0032267">
    <property type="term" value="F:tRNA(Ile)-lysidine synthase activity"/>
    <property type="evidence" value="ECO:0007669"/>
    <property type="project" value="UniProtKB-EC"/>
</dbReference>
<dbReference type="RefSeq" id="WP_379833526.1">
    <property type="nucleotide sequence ID" value="NZ_JBHRYQ010000001.1"/>
</dbReference>
<evidence type="ECO:0000256" key="6">
    <source>
        <dbReference type="ARBA" id="ARBA00022840"/>
    </source>
</evidence>
<dbReference type="InterPro" id="IPR012796">
    <property type="entry name" value="Lysidine-tRNA-synth_C"/>
</dbReference>
<proteinExistence type="inferred from homology"/>
<evidence type="ECO:0000256" key="2">
    <source>
        <dbReference type="ARBA" id="ARBA00022490"/>
    </source>
</evidence>
<dbReference type="NCBIfam" id="TIGR02433">
    <property type="entry name" value="lysidine_TilS_C"/>
    <property type="match status" value="1"/>
</dbReference>
<gene>
    <name evidence="8 10" type="primary">tilS</name>
    <name evidence="10" type="ORF">ACFOOI_00155</name>
</gene>
<keyword evidence="4 8" id="KW-0819">tRNA processing</keyword>
<accession>A0ABV7YSP4</accession>
<comment type="catalytic activity">
    <reaction evidence="7 8">
        <text>cytidine(34) in tRNA(Ile2) + L-lysine + ATP = lysidine(34) in tRNA(Ile2) + AMP + diphosphate + H(+)</text>
        <dbReference type="Rhea" id="RHEA:43744"/>
        <dbReference type="Rhea" id="RHEA-COMP:10625"/>
        <dbReference type="Rhea" id="RHEA-COMP:10670"/>
        <dbReference type="ChEBI" id="CHEBI:15378"/>
        <dbReference type="ChEBI" id="CHEBI:30616"/>
        <dbReference type="ChEBI" id="CHEBI:32551"/>
        <dbReference type="ChEBI" id="CHEBI:33019"/>
        <dbReference type="ChEBI" id="CHEBI:82748"/>
        <dbReference type="ChEBI" id="CHEBI:83665"/>
        <dbReference type="ChEBI" id="CHEBI:456215"/>
        <dbReference type="EC" id="6.3.4.19"/>
    </reaction>
</comment>
<evidence type="ECO:0000256" key="5">
    <source>
        <dbReference type="ARBA" id="ARBA00022741"/>
    </source>
</evidence>
<evidence type="ECO:0000256" key="1">
    <source>
        <dbReference type="ARBA" id="ARBA00004496"/>
    </source>
</evidence>
<name>A0ABV7YSP4_9BACT</name>
<dbReference type="InterPro" id="IPR012795">
    <property type="entry name" value="tRNA_Ile_lys_synt_N"/>
</dbReference>
<evidence type="ECO:0000256" key="8">
    <source>
        <dbReference type="HAMAP-Rule" id="MF_01161"/>
    </source>
</evidence>
<dbReference type="Gene3D" id="3.40.50.620">
    <property type="entry name" value="HUPs"/>
    <property type="match status" value="1"/>
</dbReference>
<keyword evidence="3 8" id="KW-0436">Ligase</keyword>
<evidence type="ECO:0000313" key="11">
    <source>
        <dbReference type="Proteomes" id="UP001595616"/>
    </source>
</evidence>
<keyword evidence="2 8" id="KW-0963">Cytoplasm</keyword>
<sequence>MEEKFLAYINKHQLFTLVDRVMVAVSGGKDSMVLLHLLHALKFKIGVAHCNFQLRAEDSDGDEAFVRTFCEEHEIPFFSVKFETKKYTARAKVSTQMAARTLRYEWFEKLLKEEKYDYLATAHHLNDSIETLILNISKGTGPKGLSSIPNKTQNIVRPLLFASSENIKNYIDTNAITWREDVSNATTDYQRNKIRHEVMPVLKEINPGLEQTVSINLERFVDLRAIFEHQLSEFEKQVLEIQSDGVLIDFEKVMAFAGHPLLLEEYLKPFGFNINQVKDMLASNNSGTSFLSESHQILCGRKSWFLSEKSQHEFKPLVISGFGEFSFGVNKLIVEKVGSDIATADLKNPSFAFLELDKIQWPLTLRTWQQGDVFVPFGMKGKKLISDFLIDLKIEPHHKKTQLLLCDQTQVLWVCKRRISDNYRCSENSKNVLKLTFF</sequence>
<dbReference type="InterPro" id="IPR014729">
    <property type="entry name" value="Rossmann-like_a/b/a_fold"/>
</dbReference>
<dbReference type="Proteomes" id="UP001595616">
    <property type="component" value="Unassembled WGS sequence"/>
</dbReference>
<evidence type="ECO:0000259" key="9">
    <source>
        <dbReference type="SMART" id="SM00977"/>
    </source>
</evidence>
<feature type="binding site" evidence="8">
    <location>
        <begin position="26"/>
        <end position="31"/>
    </location>
    <ligand>
        <name>ATP</name>
        <dbReference type="ChEBI" id="CHEBI:30616"/>
    </ligand>
</feature>
<comment type="function">
    <text evidence="8">Ligates lysine onto the cytidine present at position 34 of the AUA codon-specific tRNA(Ile) that contains the anticodon CAU, in an ATP-dependent manner. Cytidine is converted to lysidine, thus changing the amino acid specificity of the tRNA from methionine to isoleucine.</text>
</comment>
<dbReference type="NCBIfam" id="TIGR02432">
    <property type="entry name" value="lysidine_TilS_N"/>
    <property type="match status" value="1"/>
</dbReference>
<dbReference type="InterPro" id="IPR012094">
    <property type="entry name" value="tRNA_Ile_lys_synt"/>
</dbReference>
<evidence type="ECO:0000256" key="4">
    <source>
        <dbReference type="ARBA" id="ARBA00022694"/>
    </source>
</evidence>
<comment type="similarity">
    <text evidence="8">Belongs to the tRNA(Ile)-lysidine synthase family.</text>
</comment>
<dbReference type="CDD" id="cd01992">
    <property type="entry name" value="TilS_N"/>
    <property type="match status" value="1"/>
</dbReference>
<evidence type="ECO:0000256" key="3">
    <source>
        <dbReference type="ARBA" id="ARBA00022598"/>
    </source>
</evidence>
<dbReference type="PANTHER" id="PTHR43033:SF1">
    <property type="entry name" value="TRNA(ILE)-LYSIDINE SYNTHASE-RELATED"/>
    <property type="match status" value="1"/>
</dbReference>
<dbReference type="EMBL" id="JBHRYQ010000001">
    <property type="protein sequence ID" value="MFC3809047.1"/>
    <property type="molecule type" value="Genomic_DNA"/>
</dbReference>
<evidence type="ECO:0000256" key="7">
    <source>
        <dbReference type="ARBA" id="ARBA00048539"/>
    </source>
</evidence>
<dbReference type="PANTHER" id="PTHR43033">
    <property type="entry name" value="TRNA(ILE)-LYSIDINE SYNTHASE-RELATED"/>
    <property type="match status" value="1"/>
</dbReference>
<dbReference type="HAMAP" id="MF_01161">
    <property type="entry name" value="tRNA_Ile_lys_synt"/>
    <property type="match status" value="1"/>
</dbReference>
<protein>
    <recommendedName>
        <fullName evidence="8">tRNA(Ile)-lysidine synthase</fullName>
        <ecNumber evidence="8">6.3.4.19</ecNumber>
    </recommendedName>
    <alternativeName>
        <fullName evidence="8">tRNA(Ile)-2-lysyl-cytidine synthase</fullName>
    </alternativeName>
    <alternativeName>
        <fullName evidence="8">tRNA(Ile)-lysidine synthetase</fullName>
    </alternativeName>
</protein>
<comment type="subcellular location">
    <subcellularLocation>
        <location evidence="1 8">Cytoplasm</location>
    </subcellularLocation>
</comment>
<feature type="domain" description="Lysidine-tRNA(Ile) synthetase C-terminal" evidence="9">
    <location>
        <begin position="363"/>
        <end position="435"/>
    </location>
</feature>
<dbReference type="InterPro" id="IPR011063">
    <property type="entry name" value="TilS/TtcA_N"/>
</dbReference>
<dbReference type="Pfam" id="PF01171">
    <property type="entry name" value="ATP_bind_3"/>
    <property type="match status" value="1"/>
</dbReference>
<reference evidence="11" key="1">
    <citation type="journal article" date="2019" name="Int. J. Syst. Evol. Microbiol.">
        <title>The Global Catalogue of Microorganisms (GCM) 10K type strain sequencing project: providing services to taxonomists for standard genome sequencing and annotation.</title>
        <authorList>
            <consortium name="The Broad Institute Genomics Platform"/>
            <consortium name="The Broad Institute Genome Sequencing Center for Infectious Disease"/>
            <person name="Wu L."/>
            <person name="Ma J."/>
        </authorList>
    </citation>
    <scope>NUCLEOTIDE SEQUENCE [LARGE SCALE GENOMIC DNA]</scope>
    <source>
        <strain evidence="11">CECT 7956</strain>
    </source>
</reference>
<dbReference type="Pfam" id="PF11734">
    <property type="entry name" value="TilS_C"/>
    <property type="match status" value="1"/>
</dbReference>
<dbReference type="SUPFAM" id="SSF56037">
    <property type="entry name" value="PheT/TilS domain"/>
    <property type="match status" value="1"/>
</dbReference>
<comment type="caution">
    <text evidence="10">The sequence shown here is derived from an EMBL/GenBank/DDBJ whole genome shotgun (WGS) entry which is preliminary data.</text>
</comment>